<dbReference type="Proteomes" id="UP000825228">
    <property type="component" value="Unassembled WGS sequence"/>
</dbReference>
<sequence>MIETNDVRAWRRAVELGGLGWYARARADAAALRRSPDAVVRSMAASLDASLVRQGGDHRRAAVLDGRAAAEVGLRTASPAAVDALVGLAADALGVGRLSTSTALLTRAAALLARCEPAGESPRAGVRYRWVRAEVAMASGDGAAAERWALSASAAADALDSPRHRVKSAVVRTAAALVTGRDGVRGDARRVRREAEDGGFLPLAWAAAAIGDAAGDPLAAAERARLAAVLRARGGPFD</sequence>
<keyword evidence="2" id="KW-1185">Reference proteome</keyword>
<gene>
    <name evidence="1" type="ORF">HQ603_03145</name>
</gene>
<proteinExistence type="predicted"/>
<accession>A0ABS7P032</accession>
<organism evidence="1 2">
    <name type="scientific">Rhodococcoides corynebacterioides</name>
    <dbReference type="NCBI Taxonomy" id="53972"/>
    <lineage>
        <taxon>Bacteria</taxon>
        <taxon>Bacillati</taxon>
        <taxon>Actinomycetota</taxon>
        <taxon>Actinomycetes</taxon>
        <taxon>Mycobacteriales</taxon>
        <taxon>Nocardiaceae</taxon>
        <taxon>Rhodococcoides</taxon>
    </lineage>
</organism>
<dbReference type="EMBL" id="JABUBU010000001">
    <property type="protein sequence ID" value="MBY6365745.1"/>
    <property type="molecule type" value="Genomic_DNA"/>
</dbReference>
<dbReference type="RefSeq" id="WP_222682861.1">
    <property type="nucleotide sequence ID" value="NZ_JABUBT010000001.1"/>
</dbReference>
<evidence type="ECO:0000313" key="1">
    <source>
        <dbReference type="EMBL" id="MBY6365745.1"/>
    </source>
</evidence>
<comment type="caution">
    <text evidence="1">The sequence shown here is derived from an EMBL/GenBank/DDBJ whole genome shotgun (WGS) entry which is preliminary data.</text>
</comment>
<name>A0ABS7P032_9NOCA</name>
<protein>
    <submittedName>
        <fullName evidence="1">Uncharacterized protein</fullName>
    </submittedName>
</protein>
<evidence type="ECO:0000313" key="2">
    <source>
        <dbReference type="Proteomes" id="UP000825228"/>
    </source>
</evidence>
<reference evidence="1 2" key="1">
    <citation type="submission" date="2020-06" db="EMBL/GenBank/DDBJ databases">
        <title>Taxonomy, biology and ecology of Rhodococcus bacteria occurring in California pistachio and other woody hosts as revealed by genome sequence analyses.</title>
        <authorList>
            <person name="Gai Y."/>
            <person name="Riely B."/>
        </authorList>
    </citation>
    <scope>NUCLEOTIDE SEQUENCE [LARGE SCALE GENOMIC DNA]</scope>
    <source>
        <strain evidence="1 2">BP-281</strain>
    </source>
</reference>